<dbReference type="InterPro" id="IPR036660">
    <property type="entry name" value="Fe-S_hydroAse_TtdB_cat_sf"/>
</dbReference>
<dbReference type="AlphaFoldDB" id="A0A233RE75"/>
<dbReference type="Pfam" id="PF05683">
    <property type="entry name" value="Fumerase_C"/>
    <property type="match status" value="1"/>
</dbReference>
<comment type="similarity">
    <text evidence="1">Belongs to the class-I fumarase family.</text>
</comment>
<evidence type="ECO:0000259" key="3">
    <source>
        <dbReference type="Pfam" id="PF05683"/>
    </source>
</evidence>
<feature type="domain" description="Fe-S hydro-lyase tartrate dehydratase beta-type catalytic" evidence="3">
    <location>
        <begin position="3"/>
        <end position="186"/>
    </location>
</feature>
<evidence type="ECO:0000256" key="2">
    <source>
        <dbReference type="ARBA" id="ARBA00023239"/>
    </source>
</evidence>
<dbReference type="GO" id="GO:0016836">
    <property type="term" value="F:hydro-lyase activity"/>
    <property type="evidence" value="ECO:0007669"/>
    <property type="project" value="InterPro"/>
</dbReference>
<dbReference type="EMBL" id="NBIM01000003">
    <property type="protein sequence ID" value="OXY81673.1"/>
    <property type="molecule type" value="Genomic_DNA"/>
</dbReference>
<reference evidence="4 5" key="1">
    <citation type="submission" date="2017-08" db="EMBL/GenBank/DDBJ databases">
        <title>A Genome Sequence of Oceanimonas doudoroffii ATCC 27123T.</title>
        <authorList>
            <person name="Brennan M.A."/>
            <person name="Maclea K.S."/>
            <person name="Mcclelland W.D."/>
            <person name="Trachtenberg A.M."/>
        </authorList>
    </citation>
    <scope>NUCLEOTIDE SEQUENCE [LARGE SCALE GENOMIC DNA]</scope>
    <source>
        <strain evidence="4 5">ATCC 27123</strain>
    </source>
</reference>
<evidence type="ECO:0000313" key="5">
    <source>
        <dbReference type="Proteomes" id="UP000242757"/>
    </source>
</evidence>
<gene>
    <name evidence="4" type="ORF">B6S08_11980</name>
</gene>
<dbReference type="PANTHER" id="PTHR43351:SF2">
    <property type="entry name" value="L(+)-TARTRATE DEHYDRATASE SUBUNIT BETA-RELATED"/>
    <property type="match status" value="1"/>
</dbReference>
<dbReference type="Proteomes" id="UP000242757">
    <property type="component" value="Unassembled WGS sequence"/>
</dbReference>
<comment type="caution">
    <text evidence="4">The sequence shown here is derived from an EMBL/GenBank/DDBJ whole genome shotgun (WGS) entry which is preliminary data.</text>
</comment>
<keyword evidence="5" id="KW-1185">Reference proteome</keyword>
<dbReference type="RefSeq" id="WP_094201040.1">
    <property type="nucleotide sequence ID" value="NZ_NBIM01000003.1"/>
</dbReference>
<dbReference type="SUPFAM" id="SSF117457">
    <property type="entry name" value="FumA C-terminal domain-like"/>
    <property type="match status" value="1"/>
</dbReference>
<accession>A0A233RE75</accession>
<dbReference type="InterPro" id="IPR004647">
    <property type="entry name" value="Fe-S_hydro-lyase_TtdB-typ_cat"/>
</dbReference>
<dbReference type="Gene3D" id="3.20.130.10">
    <property type="entry name" value="Fe-S hydro-lyase, tartrate dehydratase beta-type, catalytic domain"/>
    <property type="match status" value="1"/>
</dbReference>
<keyword evidence="2" id="KW-0456">Lyase</keyword>
<proteinExistence type="inferred from homology"/>
<organism evidence="4 5">
    <name type="scientific">Oceanimonas doudoroffii</name>
    <dbReference type="NCBI Taxonomy" id="84158"/>
    <lineage>
        <taxon>Bacteria</taxon>
        <taxon>Pseudomonadati</taxon>
        <taxon>Pseudomonadota</taxon>
        <taxon>Gammaproteobacteria</taxon>
        <taxon>Aeromonadales</taxon>
        <taxon>Aeromonadaceae</taxon>
        <taxon>Oceanimonas</taxon>
    </lineage>
</organism>
<dbReference type="OrthoDB" id="9798978at2"/>
<dbReference type="PANTHER" id="PTHR43351">
    <property type="entry name" value="L(+)-TARTRATE DEHYDRATASE SUBUNIT BETA"/>
    <property type="match status" value="1"/>
</dbReference>
<name>A0A233RE75_9GAMM</name>
<sequence>MSQMRVVKLQVPVSQEDVDKLEQGDVVYLTGTLYTAREGVYKKVLESGDELPVDIRAISNVNFHCSPAASPNTEGGYDVGAVTATASFRFGKWMKDWFDTSGAKIIIGKGGMPEEAYREVFMPYGARYLSTVGYGAGALLGRGIKRVKDVHWLEENGIAQAMWIFEVEEIGPFIVDNDREGNSLFVNHERAVNAKLEKLYEGLKPPALKRYGETTSRADEVIGEPDNTPIQIVNVMPYQGSDKK</sequence>
<evidence type="ECO:0000313" key="4">
    <source>
        <dbReference type="EMBL" id="OXY81673.1"/>
    </source>
</evidence>
<evidence type="ECO:0000256" key="1">
    <source>
        <dbReference type="ARBA" id="ARBA00008876"/>
    </source>
</evidence>
<protein>
    <submittedName>
        <fullName evidence="4">Fumarate hydratase</fullName>
    </submittedName>
</protein>